<keyword evidence="4 5" id="KW-0472">Membrane</keyword>
<evidence type="ECO:0000256" key="3">
    <source>
        <dbReference type="ARBA" id="ARBA00022989"/>
    </source>
</evidence>
<evidence type="ECO:0000256" key="4">
    <source>
        <dbReference type="ARBA" id="ARBA00023136"/>
    </source>
</evidence>
<evidence type="ECO:0000313" key="7">
    <source>
        <dbReference type="Proteomes" id="UP000523795"/>
    </source>
</evidence>
<keyword evidence="3 5" id="KW-1133">Transmembrane helix</keyword>
<accession>A0ABX1JYC9</accession>
<sequence>PAAWPATVTLNNLIGTTTVDYSELMAGAVLVAAPTVLLYLVLGRYFVRGLTAGAVK</sequence>
<evidence type="ECO:0000313" key="6">
    <source>
        <dbReference type="EMBL" id="NKX52757.1"/>
    </source>
</evidence>
<feature type="non-terminal residue" evidence="6">
    <location>
        <position position="1"/>
    </location>
</feature>
<feature type="transmembrane region" description="Helical" evidence="5">
    <location>
        <begin position="24"/>
        <end position="47"/>
    </location>
</feature>
<dbReference type="Proteomes" id="UP000523795">
    <property type="component" value="Unassembled WGS sequence"/>
</dbReference>
<proteinExistence type="predicted"/>
<gene>
    <name evidence="6" type="ORF">HER39_19705</name>
</gene>
<dbReference type="SUPFAM" id="SSF161098">
    <property type="entry name" value="MetI-like"/>
    <property type="match status" value="1"/>
</dbReference>
<evidence type="ECO:0000256" key="5">
    <source>
        <dbReference type="SAM" id="Phobius"/>
    </source>
</evidence>
<comment type="subcellular location">
    <subcellularLocation>
        <location evidence="1">Membrane</location>
        <topology evidence="1">Multi-pass membrane protein</topology>
    </subcellularLocation>
</comment>
<dbReference type="PANTHER" id="PTHR43879">
    <property type="entry name" value="ABC TRANSPORTER PERMEASE PROTEIN"/>
    <property type="match status" value="1"/>
</dbReference>
<name>A0ABX1JYC9_9MICC</name>
<dbReference type="EMBL" id="JAAZSR010000715">
    <property type="protein sequence ID" value="NKX52757.1"/>
    <property type="molecule type" value="Genomic_DNA"/>
</dbReference>
<comment type="caution">
    <text evidence="6">The sequence shown here is derived from an EMBL/GenBank/DDBJ whole genome shotgun (WGS) entry which is preliminary data.</text>
</comment>
<keyword evidence="7" id="KW-1185">Reference proteome</keyword>
<keyword evidence="2 5" id="KW-0812">Transmembrane</keyword>
<reference evidence="6 7" key="1">
    <citation type="submission" date="2020-04" db="EMBL/GenBank/DDBJ databases">
        <authorList>
            <person name="Liu S."/>
        </authorList>
    </citation>
    <scope>NUCLEOTIDE SEQUENCE [LARGE SCALE GENOMIC DNA]</scope>
    <source>
        <strain evidence="6 7">CGMCC 1.15091</strain>
    </source>
</reference>
<evidence type="ECO:0000256" key="2">
    <source>
        <dbReference type="ARBA" id="ARBA00022692"/>
    </source>
</evidence>
<evidence type="ECO:0000256" key="1">
    <source>
        <dbReference type="ARBA" id="ARBA00004141"/>
    </source>
</evidence>
<dbReference type="PANTHER" id="PTHR43879:SF1">
    <property type="entry name" value="GLUCOSE IMPORT SYSTEM PERMEASE PROTEIN GLCU"/>
    <property type="match status" value="1"/>
</dbReference>
<protein>
    <submittedName>
        <fullName evidence="6">Carbohydrate ABC transporter permease</fullName>
    </submittedName>
</protein>
<dbReference type="InterPro" id="IPR035906">
    <property type="entry name" value="MetI-like_sf"/>
</dbReference>
<organism evidence="6 7">
    <name type="scientific">Arthrobacter deserti</name>
    <dbReference type="NCBI Taxonomy" id="1742687"/>
    <lineage>
        <taxon>Bacteria</taxon>
        <taxon>Bacillati</taxon>
        <taxon>Actinomycetota</taxon>
        <taxon>Actinomycetes</taxon>
        <taxon>Micrococcales</taxon>
        <taxon>Micrococcaceae</taxon>
        <taxon>Arthrobacter</taxon>
    </lineage>
</organism>